<dbReference type="InParanoid" id="G3VXW1"/>
<evidence type="ECO:0000313" key="10">
    <source>
        <dbReference type="Proteomes" id="UP000007648"/>
    </source>
</evidence>
<dbReference type="KEGG" id="shr:111721532"/>
<evidence type="ECO:0000256" key="3">
    <source>
        <dbReference type="ARBA" id="ARBA00023125"/>
    </source>
</evidence>
<dbReference type="GO" id="GO:0030154">
    <property type="term" value="P:cell differentiation"/>
    <property type="evidence" value="ECO:0007669"/>
    <property type="project" value="TreeGrafter"/>
</dbReference>
<dbReference type="Ensembl" id="ENSSHAT00000008080.2">
    <property type="protein sequence ID" value="ENSSHAP00000008016.2"/>
    <property type="gene ID" value="ENSSHAG00000006952.2"/>
</dbReference>
<dbReference type="Pfam" id="PF00250">
    <property type="entry name" value="Forkhead"/>
    <property type="match status" value="1"/>
</dbReference>
<evidence type="ECO:0000256" key="7">
    <source>
        <dbReference type="SAM" id="MobiDB-lite"/>
    </source>
</evidence>
<feature type="domain" description="Fork-head" evidence="8">
    <location>
        <begin position="130"/>
        <end position="224"/>
    </location>
</feature>
<dbReference type="SUPFAM" id="SSF46785">
    <property type="entry name" value="Winged helix' DNA-binding domain"/>
    <property type="match status" value="1"/>
</dbReference>
<reference evidence="9 10" key="1">
    <citation type="journal article" date="2011" name="Proc. Natl. Acad. Sci. U.S.A.">
        <title>Genetic diversity and population structure of the endangered marsupial Sarcophilus harrisii (Tasmanian devil).</title>
        <authorList>
            <person name="Miller W."/>
            <person name="Hayes V.M."/>
            <person name="Ratan A."/>
            <person name="Petersen D.C."/>
            <person name="Wittekindt N.E."/>
            <person name="Miller J."/>
            <person name="Walenz B."/>
            <person name="Knight J."/>
            <person name="Qi J."/>
            <person name="Zhao F."/>
            <person name="Wang Q."/>
            <person name="Bedoya-Reina O.C."/>
            <person name="Katiyar N."/>
            <person name="Tomsho L.P."/>
            <person name="Kasson L.M."/>
            <person name="Hardie R.A."/>
            <person name="Woodbridge P."/>
            <person name="Tindall E.A."/>
            <person name="Bertelsen M.F."/>
            <person name="Dixon D."/>
            <person name="Pyecroft S."/>
            <person name="Helgen K.M."/>
            <person name="Lesk A.M."/>
            <person name="Pringle T.H."/>
            <person name="Patterson N."/>
            <person name="Zhang Y."/>
            <person name="Kreiss A."/>
            <person name="Woods G.M."/>
            <person name="Jones M.E."/>
            <person name="Schuster S.C."/>
        </authorList>
    </citation>
    <scope>NUCLEOTIDE SEQUENCE [LARGE SCALE GENOMIC DNA]</scope>
</reference>
<dbReference type="PROSITE" id="PS50039">
    <property type="entry name" value="FORK_HEAD_3"/>
    <property type="match status" value="1"/>
</dbReference>
<dbReference type="InterPro" id="IPR018122">
    <property type="entry name" value="TF_fork_head_CS_1"/>
</dbReference>
<dbReference type="SMART" id="SM00339">
    <property type="entry name" value="FH"/>
    <property type="match status" value="1"/>
</dbReference>
<dbReference type="GeneTree" id="ENSGT00940000161176"/>
<name>G3VXW1_SARHA</name>
<evidence type="ECO:0000256" key="4">
    <source>
        <dbReference type="ARBA" id="ARBA00023163"/>
    </source>
</evidence>
<evidence type="ECO:0000256" key="6">
    <source>
        <dbReference type="PROSITE-ProRule" id="PRU00089"/>
    </source>
</evidence>
<dbReference type="HOGENOM" id="CLU_046860_0_1_1"/>
<dbReference type="GO" id="GO:0009653">
    <property type="term" value="P:anatomical structure morphogenesis"/>
    <property type="evidence" value="ECO:0007669"/>
    <property type="project" value="TreeGrafter"/>
</dbReference>
<evidence type="ECO:0000256" key="1">
    <source>
        <dbReference type="ARBA" id="ARBA00004123"/>
    </source>
</evidence>
<protein>
    <submittedName>
        <fullName evidence="9">Forkhead box I2</fullName>
    </submittedName>
</protein>
<evidence type="ECO:0000256" key="5">
    <source>
        <dbReference type="ARBA" id="ARBA00023242"/>
    </source>
</evidence>
<feature type="DNA-binding region" description="Fork-head" evidence="6">
    <location>
        <begin position="130"/>
        <end position="224"/>
    </location>
</feature>
<dbReference type="AlphaFoldDB" id="G3VXW1"/>
<dbReference type="Gene3D" id="1.10.10.10">
    <property type="entry name" value="Winged helix-like DNA-binding domain superfamily/Winged helix DNA-binding domain"/>
    <property type="match status" value="1"/>
</dbReference>
<dbReference type="InterPro" id="IPR036390">
    <property type="entry name" value="WH_DNA-bd_sf"/>
</dbReference>
<evidence type="ECO:0000256" key="2">
    <source>
        <dbReference type="ARBA" id="ARBA00023015"/>
    </source>
</evidence>
<dbReference type="InterPro" id="IPR001766">
    <property type="entry name" value="Fork_head_dom"/>
</dbReference>
<dbReference type="FunCoup" id="G3VXW1">
    <property type="interactions" value="55"/>
</dbReference>
<keyword evidence="10" id="KW-1185">Reference proteome</keyword>
<feature type="compositionally biased region" description="Polar residues" evidence="7">
    <location>
        <begin position="244"/>
        <end position="260"/>
    </location>
</feature>
<dbReference type="eggNOG" id="KOG2294">
    <property type="taxonomic scope" value="Eukaryota"/>
</dbReference>
<keyword evidence="5 6" id="KW-0539">Nucleus</keyword>
<dbReference type="InterPro" id="IPR036388">
    <property type="entry name" value="WH-like_DNA-bd_sf"/>
</dbReference>
<dbReference type="GO" id="GO:0005634">
    <property type="term" value="C:nucleus"/>
    <property type="evidence" value="ECO:0007669"/>
    <property type="project" value="UniProtKB-SubCell"/>
</dbReference>
<evidence type="ECO:0000259" key="8">
    <source>
        <dbReference type="PROSITE" id="PS50039"/>
    </source>
</evidence>
<dbReference type="InterPro" id="IPR050211">
    <property type="entry name" value="FOX_domain-containing"/>
</dbReference>
<reference evidence="9" key="3">
    <citation type="submission" date="2025-09" db="UniProtKB">
        <authorList>
            <consortium name="Ensembl"/>
        </authorList>
    </citation>
    <scope>IDENTIFICATION</scope>
</reference>
<sequence>MKVPGQPSASPPGPSGQPHAPGGPELMDLTVYGDPLNFYQPALPQHPHGPSRVPSAASAAFGLPEYGGAGANPYLWLNGPGLGQPSYLPGFGGPGQRPFLPPSPGLGPPAAAELSWLSLSNQQELLKIMRPPYSYSALIAMAIENAPGKKLTLSQIYQYVEGTFPFYKKSKAGWQNSIRHNLSLNDCFKKVPRDDDDPGKGNYWILDPNCEKMFDHGNFRRKRKRRGDSNGTGTQGAGSKSEDGSSGTLTNPVENPSLADSPSPELLGSASTRTESKPSLLAREASPCFSSFTSTMGALANGSGVFPRHLPEAGGAPVGDLALARQVNSGLGSYPTCSNMVHGMELGPQTQAQPVNGHTASFHNYPVNNLVYSREGTEI</sequence>
<dbReference type="STRING" id="9305.ENSSHAP00000008016"/>
<reference evidence="9" key="2">
    <citation type="submission" date="2025-08" db="UniProtKB">
        <authorList>
            <consortium name="Ensembl"/>
        </authorList>
    </citation>
    <scope>IDENTIFICATION</scope>
</reference>
<accession>G3VXW1</accession>
<dbReference type="CTD" id="399823"/>
<evidence type="ECO:0000313" key="9">
    <source>
        <dbReference type="Ensembl" id="ENSSHAP00000008016.2"/>
    </source>
</evidence>
<dbReference type="PROSITE" id="PS00657">
    <property type="entry name" value="FORK_HEAD_1"/>
    <property type="match status" value="1"/>
</dbReference>
<comment type="subcellular location">
    <subcellularLocation>
        <location evidence="1 6">Nucleus</location>
    </subcellularLocation>
</comment>
<gene>
    <name evidence="9" type="primary">FOXI2</name>
</gene>
<dbReference type="OrthoDB" id="5954824at2759"/>
<keyword evidence="2" id="KW-0805">Transcription regulation</keyword>
<proteinExistence type="predicted"/>
<dbReference type="GO" id="GO:0000981">
    <property type="term" value="F:DNA-binding transcription factor activity, RNA polymerase II-specific"/>
    <property type="evidence" value="ECO:0007669"/>
    <property type="project" value="TreeGrafter"/>
</dbReference>
<keyword evidence="3 6" id="KW-0238">DNA-binding</keyword>
<dbReference type="InterPro" id="IPR030456">
    <property type="entry name" value="TF_fork_head_CS_2"/>
</dbReference>
<feature type="region of interest" description="Disordered" evidence="7">
    <location>
        <begin position="218"/>
        <end position="279"/>
    </location>
</feature>
<keyword evidence="4" id="KW-0804">Transcription</keyword>
<dbReference type="Proteomes" id="UP000007648">
    <property type="component" value="Unassembled WGS sequence"/>
</dbReference>
<dbReference type="GO" id="GO:0000978">
    <property type="term" value="F:RNA polymerase II cis-regulatory region sequence-specific DNA binding"/>
    <property type="evidence" value="ECO:0007669"/>
    <property type="project" value="TreeGrafter"/>
</dbReference>
<dbReference type="PANTHER" id="PTHR11829:SF383">
    <property type="entry name" value="FORKHEAD BOX I2-RELATED"/>
    <property type="match status" value="1"/>
</dbReference>
<dbReference type="GeneID" id="111721532"/>
<organism evidence="9 10">
    <name type="scientific">Sarcophilus harrisii</name>
    <name type="common">Tasmanian devil</name>
    <name type="synonym">Sarcophilus laniarius</name>
    <dbReference type="NCBI Taxonomy" id="9305"/>
    <lineage>
        <taxon>Eukaryota</taxon>
        <taxon>Metazoa</taxon>
        <taxon>Chordata</taxon>
        <taxon>Craniata</taxon>
        <taxon>Vertebrata</taxon>
        <taxon>Euteleostomi</taxon>
        <taxon>Mammalia</taxon>
        <taxon>Metatheria</taxon>
        <taxon>Dasyuromorphia</taxon>
        <taxon>Dasyuridae</taxon>
        <taxon>Sarcophilus</taxon>
    </lineage>
</organism>
<dbReference type="PROSITE" id="PS00658">
    <property type="entry name" value="FORK_HEAD_2"/>
    <property type="match status" value="1"/>
</dbReference>
<dbReference type="PRINTS" id="PR00053">
    <property type="entry name" value="FORKHEAD"/>
</dbReference>
<dbReference type="PANTHER" id="PTHR11829">
    <property type="entry name" value="FORKHEAD BOX PROTEIN"/>
    <property type="match status" value="1"/>
</dbReference>
<dbReference type="RefSeq" id="XP_031812885.1">
    <property type="nucleotide sequence ID" value="XM_031957025.1"/>
</dbReference>
<dbReference type="FunFam" id="1.10.10.10:FF:000016">
    <property type="entry name" value="Forkhead box protein I1"/>
    <property type="match status" value="1"/>
</dbReference>
<feature type="region of interest" description="Disordered" evidence="7">
    <location>
        <begin position="1"/>
        <end position="27"/>
    </location>
</feature>